<dbReference type="PANTHER" id="PTHR47197">
    <property type="entry name" value="PROTEIN NIRF"/>
    <property type="match status" value="1"/>
</dbReference>
<dbReference type="RefSeq" id="WP_106529005.1">
    <property type="nucleotide sequence ID" value="NZ_PYAW01000003.1"/>
</dbReference>
<accession>A0A2P8HJ20</accession>
<dbReference type="Gene3D" id="2.130.10.10">
    <property type="entry name" value="YVTN repeat-like/Quinoprotein amine dehydrogenase"/>
    <property type="match status" value="2"/>
</dbReference>
<evidence type="ECO:0000256" key="1">
    <source>
        <dbReference type="SAM" id="SignalP"/>
    </source>
</evidence>
<evidence type="ECO:0000313" key="3">
    <source>
        <dbReference type="Proteomes" id="UP000240971"/>
    </source>
</evidence>
<dbReference type="AlphaFoldDB" id="A0A2P8HJ20"/>
<dbReference type="SUPFAM" id="SSF51004">
    <property type="entry name" value="C-terminal (heme d1) domain of cytochrome cd1-nitrite reductase"/>
    <property type="match status" value="1"/>
</dbReference>
<evidence type="ECO:0000313" key="2">
    <source>
        <dbReference type="EMBL" id="PSL46202.1"/>
    </source>
</evidence>
<organism evidence="2 3">
    <name type="scientific">Chitinophaga niastensis</name>
    <dbReference type="NCBI Taxonomy" id="536980"/>
    <lineage>
        <taxon>Bacteria</taxon>
        <taxon>Pseudomonadati</taxon>
        <taxon>Bacteroidota</taxon>
        <taxon>Chitinophagia</taxon>
        <taxon>Chitinophagales</taxon>
        <taxon>Chitinophagaceae</taxon>
        <taxon>Chitinophaga</taxon>
    </lineage>
</organism>
<dbReference type="PANTHER" id="PTHR47197:SF3">
    <property type="entry name" value="DIHYDRO-HEME D1 DEHYDROGENASE"/>
    <property type="match status" value="1"/>
</dbReference>
<keyword evidence="1" id="KW-0732">Signal</keyword>
<comment type="caution">
    <text evidence="2">The sequence shown here is derived from an EMBL/GenBank/DDBJ whole genome shotgun (WGS) entry which is preliminary data.</text>
</comment>
<dbReference type="InterPro" id="IPR051200">
    <property type="entry name" value="Host-pathogen_enzymatic-act"/>
</dbReference>
<name>A0A2P8HJ20_CHINA</name>
<keyword evidence="3" id="KW-1185">Reference proteome</keyword>
<dbReference type="OrthoDB" id="7187796at2"/>
<dbReference type="EMBL" id="PYAW01000003">
    <property type="protein sequence ID" value="PSL46202.1"/>
    <property type="molecule type" value="Genomic_DNA"/>
</dbReference>
<dbReference type="Proteomes" id="UP000240971">
    <property type="component" value="Unassembled WGS sequence"/>
</dbReference>
<proteinExistence type="predicted"/>
<dbReference type="InterPro" id="IPR011964">
    <property type="entry name" value="YVTN_b-propeller_repeat"/>
</dbReference>
<reference evidence="2 3" key="1">
    <citation type="submission" date="2018-03" db="EMBL/GenBank/DDBJ databases">
        <title>Genomic Encyclopedia of Archaeal and Bacterial Type Strains, Phase II (KMG-II): from individual species to whole genera.</title>
        <authorList>
            <person name="Goeker M."/>
        </authorList>
    </citation>
    <scope>NUCLEOTIDE SEQUENCE [LARGE SCALE GENOMIC DNA]</scope>
    <source>
        <strain evidence="2 3">DSM 24859</strain>
    </source>
</reference>
<sequence length="330" mass="34647">MKKILLAAALLTTYAVNAQSKYHVAKTFAIASDGKWDYIALNPVTQQLYVSHGTQVNVLDKSSGDSTGVILNTTGVHGVAFAEKFNKGYTSNGKINTTTVFDIKTNKVLGEIKTGTNPDAIMYDPFSEKIITCNGGSSDLSVIDPATDKVVATIALGGRPETAVTDGKGNIYVNLEDKSQVVAVNAKTFQAGEHFSLGKGEAPTGLAIDVATNRLFAGCDNKLLVVLNAANGKIVTTLPIGDGCDGVAFDAGEKTIFASNGEGTLSVIREESADKYTNIATVPTRKGAKTLVVDPLTHHVYLPVADRLPAVGTAKPQIATGTFKVLQVSK</sequence>
<protein>
    <submittedName>
        <fullName evidence="2">YVTN family beta-propeller protein</fullName>
    </submittedName>
</protein>
<feature type="chain" id="PRO_5015173950" evidence="1">
    <location>
        <begin position="19"/>
        <end position="330"/>
    </location>
</feature>
<dbReference type="NCBIfam" id="TIGR02276">
    <property type="entry name" value="beta_rpt_yvtn"/>
    <property type="match status" value="1"/>
</dbReference>
<dbReference type="InterPro" id="IPR011048">
    <property type="entry name" value="Haem_d1_sf"/>
</dbReference>
<dbReference type="InterPro" id="IPR015943">
    <property type="entry name" value="WD40/YVTN_repeat-like_dom_sf"/>
</dbReference>
<feature type="signal peptide" evidence="1">
    <location>
        <begin position="1"/>
        <end position="18"/>
    </location>
</feature>
<gene>
    <name evidence="2" type="ORF">CLV51_103178</name>
</gene>